<dbReference type="RefSeq" id="WP_160891861.1">
    <property type="nucleotide sequence ID" value="NZ_WUMU01000003.1"/>
</dbReference>
<dbReference type="InterPro" id="IPR052729">
    <property type="entry name" value="Acyl/Acetyltrans_Enzymes"/>
</dbReference>
<gene>
    <name evidence="2" type="ORF">GR170_04030</name>
</gene>
<dbReference type="InterPro" id="IPR016181">
    <property type="entry name" value="Acyl_CoA_acyltransferase"/>
</dbReference>
<dbReference type="SUPFAM" id="SSF55729">
    <property type="entry name" value="Acyl-CoA N-acyltransferases (Nat)"/>
    <property type="match status" value="1"/>
</dbReference>
<sequence>MMQRMARRGGIERHDLRIVAMQPGHLDALHGLSVSIGWPHRRSDWAANLESGQGIVAVDAMDRVHGSAMYFPYRNALSALGMVITHPRLRGSDLFEVLTRAAVERTGGDAAFLNACREDVAVFRDLGAGVGAPVLKIEGLLCRAPAVSGDVRLLRPGEFPGLLRLDQNVYEADRARVLESLESRSQTRVIERGGRIAGFAMRRRFGRGFLIGPLIAEREADAIRLTAALLSGLEGQFIRIDTRREAGPFRQFLSGLGLRARPDALTMAFGRGAATVQGSFALSGHSTG</sequence>
<organism evidence="2 3">
    <name type="scientific">Pseudooceanicola albus</name>
    <dbReference type="NCBI Taxonomy" id="2692189"/>
    <lineage>
        <taxon>Bacteria</taxon>
        <taxon>Pseudomonadati</taxon>
        <taxon>Pseudomonadota</taxon>
        <taxon>Alphaproteobacteria</taxon>
        <taxon>Rhodobacterales</taxon>
        <taxon>Paracoccaceae</taxon>
        <taxon>Pseudooceanicola</taxon>
    </lineage>
</organism>
<dbReference type="Gene3D" id="3.40.630.90">
    <property type="match status" value="1"/>
</dbReference>
<dbReference type="AlphaFoldDB" id="A0A6L7FYX6"/>
<comment type="caution">
    <text evidence="2">The sequence shown here is derived from an EMBL/GenBank/DDBJ whole genome shotgun (WGS) entry which is preliminary data.</text>
</comment>
<protein>
    <recommendedName>
        <fullName evidence="1">YitH/HolE acetyltransferase (GNAT) domain-containing protein</fullName>
    </recommendedName>
</protein>
<reference evidence="2 3" key="1">
    <citation type="submission" date="2019-12" db="EMBL/GenBank/DDBJ databases">
        <authorList>
            <person name="Li M."/>
        </authorList>
    </citation>
    <scope>NUCLEOTIDE SEQUENCE [LARGE SCALE GENOMIC DNA]</scope>
    <source>
        <strain evidence="2 3">GBMRC 2024</strain>
    </source>
</reference>
<evidence type="ECO:0000313" key="3">
    <source>
        <dbReference type="Proteomes" id="UP000477911"/>
    </source>
</evidence>
<evidence type="ECO:0000313" key="2">
    <source>
        <dbReference type="EMBL" id="MXN16991.1"/>
    </source>
</evidence>
<dbReference type="EMBL" id="WUMU01000003">
    <property type="protein sequence ID" value="MXN16991.1"/>
    <property type="molecule type" value="Genomic_DNA"/>
</dbReference>
<name>A0A6L7FYX6_9RHOB</name>
<accession>A0A6L7FYX6</accession>
<dbReference type="PANTHER" id="PTHR47237">
    <property type="entry name" value="SLL0310 PROTEIN"/>
    <property type="match status" value="1"/>
</dbReference>
<dbReference type="Pfam" id="PF18014">
    <property type="entry name" value="Acetyltransf_18"/>
    <property type="match status" value="1"/>
</dbReference>
<dbReference type="Proteomes" id="UP000477911">
    <property type="component" value="Unassembled WGS sequence"/>
</dbReference>
<evidence type="ECO:0000259" key="1">
    <source>
        <dbReference type="Pfam" id="PF18014"/>
    </source>
</evidence>
<keyword evidence="3" id="KW-1185">Reference proteome</keyword>
<feature type="domain" description="YitH/HolE acetyltransferase (GNAT)" evidence="1">
    <location>
        <begin position="163"/>
        <end position="270"/>
    </location>
</feature>
<proteinExistence type="predicted"/>
<dbReference type="PANTHER" id="PTHR47237:SF2">
    <property type="entry name" value="BLL4206 PROTEIN"/>
    <property type="match status" value="1"/>
</dbReference>
<dbReference type="InterPro" id="IPR041496">
    <property type="entry name" value="YitH/HolE_GNAT"/>
</dbReference>